<feature type="chain" id="PRO_5046570490" description="BIG2 domain-containing protein" evidence="1">
    <location>
        <begin position="27"/>
        <end position="116"/>
    </location>
</feature>
<evidence type="ECO:0000256" key="1">
    <source>
        <dbReference type="SAM" id="SignalP"/>
    </source>
</evidence>
<accession>A0ABM5LVM8</accession>
<protein>
    <recommendedName>
        <fullName evidence="2">BIG2 domain-containing protein</fullName>
    </recommendedName>
</protein>
<dbReference type="RefSeq" id="WP_013390474.1">
    <property type="nucleotide sequence ID" value="NC_014639.1"/>
</dbReference>
<name>A0ABM5LVM8_BACA1</name>
<sequence>MNFRKTVVSALSVSALALAVSGVASAKEVQHSPSNTVKSVTPFSSPIKVQDYSMDLAVGKTKSVANPVAEYYTSDASGIASVDKYGVVTGVSKGTAHITLLKADRSILGVVTVNVK</sequence>
<dbReference type="InterPro" id="IPR008964">
    <property type="entry name" value="Invasin/intimin_cell_adhesion"/>
</dbReference>
<keyword evidence="1" id="KW-0732">Signal</keyword>
<feature type="signal peptide" evidence="1">
    <location>
        <begin position="1"/>
        <end position="26"/>
    </location>
</feature>
<dbReference type="SUPFAM" id="SSF49373">
    <property type="entry name" value="Invasin/intimin cell-adhesion fragments"/>
    <property type="match status" value="1"/>
</dbReference>
<gene>
    <name evidence="3" type="ordered locus">BATR1942_03630</name>
</gene>
<reference evidence="3 4" key="1">
    <citation type="journal article" date="2011" name="Front. Microbiol.">
        <title>Genomic signatures of strain selection and enhancement in Bacillus atrophaeus var. globigii, a historical biowarfare simulant.</title>
        <authorList>
            <person name="Gibbons H.S."/>
            <person name="Broomall S.M."/>
            <person name="McNew L.A."/>
            <person name="Daligault H."/>
            <person name="Chapman C."/>
            <person name="Bruce D."/>
            <person name="Karavis M."/>
            <person name="Krepps M."/>
            <person name="McGregor P.A."/>
            <person name="Hong C."/>
            <person name="Park K.H."/>
            <person name="Akmal A."/>
            <person name="Feldman A."/>
            <person name="Lin J.S."/>
            <person name="Chang W.E."/>
            <person name="Higgs B.W."/>
            <person name="Demirev P."/>
            <person name="Lindquist J."/>
            <person name="Liem A."/>
            <person name="Fochler E."/>
            <person name="Read T.D."/>
            <person name="Tapia R."/>
            <person name="Johnson S."/>
            <person name="Bishop-Lilly K.A."/>
            <person name="Detter C."/>
            <person name="Han C."/>
            <person name="Sozhamannan S."/>
            <person name="Rosenzweig C.N."/>
            <person name="Skowronski E.W."/>
        </authorList>
    </citation>
    <scope>NUCLEOTIDE SEQUENCE [LARGE SCALE GENOMIC DNA]</scope>
    <source>
        <strain evidence="3 4">1942</strain>
    </source>
</reference>
<evidence type="ECO:0000313" key="3">
    <source>
        <dbReference type="EMBL" id="ADP31680.1"/>
    </source>
</evidence>
<keyword evidence="4" id="KW-1185">Reference proteome</keyword>
<evidence type="ECO:0000313" key="4">
    <source>
        <dbReference type="Proteomes" id="UP000006867"/>
    </source>
</evidence>
<dbReference type="Gene3D" id="2.60.40.1080">
    <property type="match status" value="1"/>
</dbReference>
<organism evidence="3 4">
    <name type="scientific">Bacillus atrophaeus (strain 1942)</name>
    <dbReference type="NCBI Taxonomy" id="720555"/>
    <lineage>
        <taxon>Bacteria</taxon>
        <taxon>Bacillati</taxon>
        <taxon>Bacillota</taxon>
        <taxon>Bacilli</taxon>
        <taxon>Bacillales</taxon>
        <taxon>Bacillaceae</taxon>
        <taxon>Bacillus</taxon>
    </lineage>
</organism>
<evidence type="ECO:0000259" key="2">
    <source>
        <dbReference type="Pfam" id="PF02368"/>
    </source>
</evidence>
<dbReference type="InterPro" id="IPR003343">
    <property type="entry name" value="Big_2"/>
</dbReference>
<dbReference type="Pfam" id="PF02368">
    <property type="entry name" value="Big_2"/>
    <property type="match status" value="1"/>
</dbReference>
<feature type="domain" description="BIG2" evidence="2">
    <location>
        <begin position="39"/>
        <end position="104"/>
    </location>
</feature>
<proteinExistence type="predicted"/>
<dbReference type="Proteomes" id="UP000006867">
    <property type="component" value="Chromosome"/>
</dbReference>
<dbReference type="EMBL" id="CP002207">
    <property type="protein sequence ID" value="ADP31680.1"/>
    <property type="molecule type" value="Genomic_DNA"/>
</dbReference>